<evidence type="ECO:0000256" key="2">
    <source>
        <dbReference type="ARBA" id="ARBA00022692"/>
    </source>
</evidence>
<proteinExistence type="predicted"/>
<accession>A0A6A4H6W9</accession>
<keyword evidence="7" id="KW-1185">Reference proteome</keyword>
<dbReference type="GO" id="GO:0016020">
    <property type="term" value="C:membrane"/>
    <property type="evidence" value="ECO:0007669"/>
    <property type="project" value="UniProtKB-SubCell"/>
</dbReference>
<dbReference type="EMBL" id="ML769584">
    <property type="protein sequence ID" value="KAE9392935.1"/>
    <property type="molecule type" value="Genomic_DNA"/>
</dbReference>
<evidence type="ECO:0000256" key="5">
    <source>
        <dbReference type="SAM" id="Phobius"/>
    </source>
</evidence>
<feature type="transmembrane region" description="Helical" evidence="5">
    <location>
        <begin position="24"/>
        <end position="45"/>
    </location>
</feature>
<feature type="transmembrane region" description="Helical" evidence="5">
    <location>
        <begin position="51"/>
        <end position="79"/>
    </location>
</feature>
<sequence>MYQAGCFFGAIFGYPIGYFLSRQYCLFLSAVVFVIGATMQMGSFSSTGLGLIYGGCIIVGPAISVASNLAPIYVAAFIVQLIHYAQWMRFVSWHHIIPLSTSFIPQQRAGFLIPAQHAMSHLPLCEVRELQLEVKHKIGESKGFAGVLGIAIQLYTGSSLLADHPYLVKEVSAVKAAITHEKSLTGAGFFEPLRTVFLDKKLVYHQALWRTLLALARSEARFACIVMTHTICY</sequence>
<comment type="subcellular location">
    <subcellularLocation>
        <location evidence="1">Membrane</location>
    </subcellularLocation>
</comment>
<keyword evidence="2 5" id="KW-0812">Transmembrane</keyword>
<dbReference type="AlphaFoldDB" id="A0A6A4H6W9"/>
<evidence type="ECO:0000256" key="1">
    <source>
        <dbReference type="ARBA" id="ARBA00004370"/>
    </source>
</evidence>
<keyword evidence="3 5" id="KW-1133">Transmembrane helix</keyword>
<evidence type="ECO:0000313" key="7">
    <source>
        <dbReference type="Proteomes" id="UP000799118"/>
    </source>
</evidence>
<evidence type="ECO:0000256" key="3">
    <source>
        <dbReference type="ARBA" id="ARBA00022989"/>
    </source>
</evidence>
<keyword evidence="4 5" id="KW-0472">Membrane</keyword>
<reference evidence="6" key="1">
    <citation type="journal article" date="2019" name="Environ. Microbiol.">
        <title>Fungal ecological strategies reflected in gene transcription - a case study of two litter decomposers.</title>
        <authorList>
            <person name="Barbi F."/>
            <person name="Kohler A."/>
            <person name="Barry K."/>
            <person name="Baskaran P."/>
            <person name="Daum C."/>
            <person name="Fauchery L."/>
            <person name="Ihrmark K."/>
            <person name="Kuo A."/>
            <person name="LaButti K."/>
            <person name="Lipzen A."/>
            <person name="Morin E."/>
            <person name="Grigoriev I.V."/>
            <person name="Henrissat B."/>
            <person name="Lindahl B."/>
            <person name="Martin F."/>
        </authorList>
    </citation>
    <scope>NUCLEOTIDE SEQUENCE</scope>
    <source>
        <strain evidence="6">JB14</strain>
    </source>
</reference>
<dbReference type="GO" id="GO:0022857">
    <property type="term" value="F:transmembrane transporter activity"/>
    <property type="evidence" value="ECO:0007669"/>
    <property type="project" value="InterPro"/>
</dbReference>
<dbReference type="InterPro" id="IPR005828">
    <property type="entry name" value="MFS_sugar_transport-like"/>
</dbReference>
<dbReference type="Proteomes" id="UP000799118">
    <property type="component" value="Unassembled WGS sequence"/>
</dbReference>
<gene>
    <name evidence="6" type="ORF">BT96DRAFT_979156</name>
</gene>
<protein>
    <submittedName>
        <fullName evidence="6">Uncharacterized protein</fullName>
    </submittedName>
</protein>
<evidence type="ECO:0000313" key="6">
    <source>
        <dbReference type="EMBL" id="KAE9392935.1"/>
    </source>
</evidence>
<dbReference type="Gene3D" id="1.20.1250.20">
    <property type="entry name" value="MFS general substrate transporter like domains"/>
    <property type="match status" value="1"/>
</dbReference>
<dbReference type="OrthoDB" id="508119at2759"/>
<dbReference type="Pfam" id="PF00083">
    <property type="entry name" value="Sugar_tr"/>
    <property type="match status" value="1"/>
</dbReference>
<organism evidence="6 7">
    <name type="scientific">Gymnopus androsaceus JB14</name>
    <dbReference type="NCBI Taxonomy" id="1447944"/>
    <lineage>
        <taxon>Eukaryota</taxon>
        <taxon>Fungi</taxon>
        <taxon>Dikarya</taxon>
        <taxon>Basidiomycota</taxon>
        <taxon>Agaricomycotina</taxon>
        <taxon>Agaricomycetes</taxon>
        <taxon>Agaricomycetidae</taxon>
        <taxon>Agaricales</taxon>
        <taxon>Marasmiineae</taxon>
        <taxon>Omphalotaceae</taxon>
        <taxon>Gymnopus</taxon>
    </lineage>
</organism>
<dbReference type="InterPro" id="IPR036259">
    <property type="entry name" value="MFS_trans_sf"/>
</dbReference>
<name>A0A6A4H6W9_9AGAR</name>
<evidence type="ECO:0000256" key="4">
    <source>
        <dbReference type="ARBA" id="ARBA00023136"/>
    </source>
</evidence>